<feature type="compositionally biased region" description="Basic and acidic residues" evidence="1">
    <location>
        <begin position="312"/>
        <end position="322"/>
    </location>
</feature>
<dbReference type="Pfam" id="PF18906">
    <property type="entry name" value="Phage_tube_2"/>
    <property type="match status" value="1"/>
</dbReference>
<protein>
    <submittedName>
        <fullName evidence="2">Uncharacterized protein</fullName>
    </submittedName>
</protein>
<evidence type="ECO:0000256" key="1">
    <source>
        <dbReference type="SAM" id="MobiDB-lite"/>
    </source>
</evidence>
<name>A0ABQ1FVM4_9BACL</name>
<proteinExistence type="predicted"/>
<dbReference type="EMBL" id="BMEX01000001">
    <property type="protein sequence ID" value="GGA32022.1"/>
    <property type="molecule type" value="Genomic_DNA"/>
</dbReference>
<dbReference type="InterPro" id="IPR044000">
    <property type="entry name" value="Phage_tube_2"/>
</dbReference>
<reference evidence="3" key="1">
    <citation type="journal article" date="2019" name="Int. J. Syst. Evol. Microbiol.">
        <title>The Global Catalogue of Microorganisms (GCM) 10K type strain sequencing project: providing services to taxonomists for standard genome sequencing and annotation.</title>
        <authorList>
            <consortium name="The Broad Institute Genomics Platform"/>
            <consortium name="The Broad Institute Genome Sequencing Center for Infectious Disease"/>
            <person name="Wu L."/>
            <person name="Ma J."/>
        </authorList>
    </citation>
    <scope>NUCLEOTIDE SEQUENCE [LARGE SCALE GENOMIC DNA]</scope>
    <source>
        <strain evidence="3">CGMCC 1.12404</strain>
    </source>
</reference>
<dbReference type="Proteomes" id="UP000617979">
    <property type="component" value="Unassembled WGS sequence"/>
</dbReference>
<keyword evidence="3" id="KW-1185">Reference proteome</keyword>
<accession>A0ABQ1FVM4</accession>
<feature type="region of interest" description="Disordered" evidence="1">
    <location>
        <begin position="295"/>
        <end position="322"/>
    </location>
</feature>
<dbReference type="RefSeq" id="WP_188428659.1">
    <property type="nucleotide sequence ID" value="NZ_BMEX01000001.1"/>
</dbReference>
<evidence type="ECO:0000313" key="2">
    <source>
        <dbReference type="EMBL" id="GGA32022.1"/>
    </source>
</evidence>
<comment type="caution">
    <text evidence="2">The sequence shown here is derived from an EMBL/GenBank/DDBJ whole genome shotgun (WGS) entry which is preliminary data.</text>
</comment>
<sequence length="322" mass="34693">MAITRYFGFAPETEFGVAAAAPVHTMDPESAEMDPSGDNALIYEGMSGIDRIQKPAPYMSEGSISCLVDDKIFPWFFKLLLGGYKKTGTETGPFTHQFFPHTKSLMDSFTAFVGKDVFEHVFPGMVVSSIELEMDRGFLTASVEFLGGKDEKGALRAPVFNEGNVFANHEVTATLAGADGSAVVDGFTLTIENNADNEAGITIGSRFPRRAYRGALSVELGLNLSFFDTSNLERFWGTATGPTTGPALSEHPFVLNIGDNMSITIPRSVYNELTQPVGGRDRIEQEATIRGLAEVDPSTGEITGPVEISVTNDKDGYGEEAS</sequence>
<organism evidence="2 3">
    <name type="scientific">Kroppenstedtia guangzhouensis</name>
    <dbReference type="NCBI Taxonomy" id="1274356"/>
    <lineage>
        <taxon>Bacteria</taxon>
        <taxon>Bacillati</taxon>
        <taxon>Bacillota</taxon>
        <taxon>Bacilli</taxon>
        <taxon>Bacillales</taxon>
        <taxon>Thermoactinomycetaceae</taxon>
        <taxon>Kroppenstedtia</taxon>
    </lineage>
</organism>
<evidence type="ECO:0000313" key="3">
    <source>
        <dbReference type="Proteomes" id="UP000617979"/>
    </source>
</evidence>
<gene>
    <name evidence="2" type="ORF">GCM10007416_00730</name>
</gene>